<evidence type="ECO:0000313" key="1">
    <source>
        <dbReference type="EMBL" id="BCS99034.1"/>
    </source>
</evidence>
<dbReference type="Proteomes" id="UP001320148">
    <property type="component" value="Chromosome"/>
</dbReference>
<accession>A0ABM7PNC3</accession>
<protein>
    <submittedName>
        <fullName evidence="1">Uncharacterized protein</fullName>
    </submittedName>
</protein>
<gene>
    <name evidence="1" type="ORF">DSLASN_46660</name>
</gene>
<proteinExistence type="predicted"/>
<reference evidence="1 2" key="1">
    <citation type="submission" date="2021-02" db="EMBL/GenBank/DDBJ databases">
        <title>Complete genome of Desulfoluna sp. strain ASN36.</title>
        <authorList>
            <person name="Takahashi A."/>
            <person name="Kojima H."/>
            <person name="Fukui M."/>
        </authorList>
    </citation>
    <scope>NUCLEOTIDE SEQUENCE [LARGE SCALE GENOMIC DNA]</scope>
    <source>
        <strain evidence="1 2">ASN36</strain>
    </source>
</reference>
<organism evidence="1 2">
    <name type="scientific">Desulfoluna limicola</name>
    <dbReference type="NCBI Taxonomy" id="2810562"/>
    <lineage>
        <taxon>Bacteria</taxon>
        <taxon>Pseudomonadati</taxon>
        <taxon>Thermodesulfobacteriota</taxon>
        <taxon>Desulfobacteria</taxon>
        <taxon>Desulfobacterales</taxon>
        <taxon>Desulfolunaceae</taxon>
        <taxon>Desulfoluna</taxon>
    </lineage>
</organism>
<keyword evidence="2" id="KW-1185">Reference proteome</keyword>
<evidence type="ECO:0000313" key="2">
    <source>
        <dbReference type="Proteomes" id="UP001320148"/>
    </source>
</evidence>
<dbReference type="EMBL" id="AP024488">
    <property type="protein sequence ID" value="BCS99034.1"/>
    <property type="molecule type" value="Genomic_DNA"/>
</dbReference>
<name>A0ABM7PNC3_9BACT</name>
<sequence length="73" mass="8157">MKQAEWRLEDASMDGVAVPGVEVVGGTLVEAPICQKHIRWVNYTKPAMHCKYGRFRQSKARGGNHRRGLAFCG</sequence>